<dbReference type="Pfam" id="PF00394">
    <property type="entry name" value="Cu-oxidase"/>
    <property type="match status" value="1"/>
</dbReference>
<evidence type="ECO:0000256" key="1">
    <source>
        <dbReference type="ARBA" id="ARBA00004141"/>
    </source>
</evidence>
<dbReference type="EMBL" id="JACBAG010001836">
    <property type="protein sequence ID" value="KAF7180573.1"/>
    <property type="molecule type" value="Genomic_DNA"/>
</dbReference>
<dbReference type="SUPFAM" id="SSF103473">
    <property type="entry name" value="MFS general substrate transporter"/>
    <property type="match status" value="1"/>
</dbReference>
<evidence type="ECO:0000256" key="12">
    <source>
        <dbReference type="SAM" id="Phobius"/>
    </source>
</evidence>
<dbReference type="Pfam" id="PF07732">
    <property type="entry name" value="Cu-oxidase_3"/>
    <property type="match status" value="1"/>
</dbReference>
<feature type="transmembrane region" description="Helical" evidence="12">
    <location>
        <begin position="1024"/>
        <end position="1043"/>
    </location>
</feature>
<dbReference type="InterPro" id="IPR002355">
    <property type="entry name" value="Cu_oxidase_Cu_BS"/>
</dbReference>
<dbReference type="InterPro" id="IPR001117">
    <property type="entry name" value="Cu-oxidase_2nd"/>
</dbReference>
<dbReference type="PROSITE" id="PS50850">
    <property type="entry name" value="MFS"/>
    <property type="match status" value="1"/>
</dbReference>
<feature type="transmembrane region" description="Helical" evidence="12">
    <location>
        <begin position="865"/>
        <end position="887"/>
    </location>
</feature>
<reference evidence="15" key="1">
    <citation type="submission" date="2020-06" db="EMBL/GenBank/DDBJ databases">
        <title>Draft genome sequences of strains closely related to Aspergillus parafelis and Aspergillus hiratsukae.</title>
        <authorList>
            <person name="Dos Santos R.A.C."/>
            <person name="Rivero-Menendez O."/>
            <person name="Steenwyk J.L."/>
            <person name="Mead M.E."/>
            <person name="Goldman G.H."/>
            <person name="Alastruey-Izquierdo A."/>
            <person name="Rokas A."/>
        </authorList>
    </citation>
    <scope>NUCLEOTIDE SEQUENCE</scope>
    <source>
        <strain evidence="15">CNM-CM7691</strain>
    </source>
</reference>
<keyword evidence="11" id="KW-0325">Glycoprotein</keyword>
<dbReference type="Gene3D" id="1.20.1250.20">
    <property type="entry name" value="MFS general substrate transporter like domains"/>
    <property type="match status" value="1"/>
</dbReference>
<evidence type="ECO:0000256" key="13">
    <source>
        <dbReference type="SAM" id="SignalP"/>
    </source>
</evidence>
<comment type="subcellular location">
    <subcellularLocation>
        <location evidence="1">Membrane</location>
        <topology evidence="1">Multi-pass membrane protein</topology>
    </subcellularLocation>
</comment>
<feature type="transmembrane region" description="Helical" evidence="12">
    <location>
        <begin position="1143"/>
        <end position="1160"/>
    </location>
</feature>
<dbReference type="PANTHER" id="PTHR23501">
    <property type="entry name" value="MAJOR FACILITATOR SUPERFAMILY"/>
    <property type="match status" value="1"/>
</dbReference>
<evidence type="ECO:0000256" key="10">
    <source>
        <dbReference type="ARBA" id="ARBA00023136"/>
    </source>
</evidence>
<evidence type="ECO:0000313" key="16">
    <source>
        <dbReference type="Proteomes" id="UP000641853"/>
    </source>
</evidence>
<evidence type="ECO:0000256" key="11">
    <source>
        <dbReference type="ARBA" id="ARBA00023180"/>
    </source>
</evidence>
<feature type="transmembrane region" description="Helical" evidence="12">
    <location>
        <begin position="737"/>
        <end position="761"/>
    </location>
</feature>
<comment type="similarity">
    <text evidence="2">Belongs to the major facilitator superfamily. TCR/Tet family.</text>
</comment>
<dbReference type="GO" id="GO:0022857">
    <property type="term" value="F:transmembrane transporter activity"/>
    <property type="evidence" value="ECO:0007669"/>
    <property type="project" value="InterPro"/>
</dbReference>
<dbReference type="GO" id="GO:0052716">
    <property type="term" value="F:hydroquinone:oxygen oxidoreductase activity"/>
    <property type="evidence" value="ECO:0007669"/>
    <property type="project" value="UniProtKB-ARBA"/>
</dbReference>
<dbReference type="AlphaFoldDB" id="A0A8H6QX98"/>
<dbReference type="Pfam" id="PF07731">
    <property type="entry name" value="Cu-oxidase_2"/>
    <property type="match status" value="1"/>
</dbReference>
<feature type="transmembrane region" description="Helical" evidence="12">
    <location>
        <begin position="935"/>
        <end position="959"/>
    </location>
</feature>
<dbReference type="SUPFAM" id="SSF49503">
    <property type="entry name" value="Cupredoxins"/>
    <property type="match status" value="3"/>
</dbReference>
<dbReference type="GO" id="GO:0005507">
    <property type="term" value="F:copper ion binding"/>
    <property type="evidence" value="ECO:0007669"/>
    <property type="project" value="InterPro"/>
</dbReference>
<dbReference type="CDD" id="cd13850">
    <property type="entry name" value="CuRO_1_Abr2_like"/>
    <property type="match status" value="1"/>
</dbReference>
<dbReference type="InterPro" id="IPR033138">
    <property type="entry name" value="Cu_oxidase_CS"/>
</dbReference>
<keyword evidence="9" id="KW-0186">Copper</keyword>
<feature type="transmembrane region" description="Helical" evidence="12">
    <location>
        <begin position="1064"/>
        <end position="1085"/>
    </location>
</feature>
<dbReference type="InterPro" id="IPR011707">
    <property type="entry name" value="Cu-oxidase-like_N"/>
</dbReference>
<dbReference type="CDD" id="cd13876">
    <property type="entry name" value="CuRO_2_Abr2_like"/>
    <property type="match status" value="1"/>
</dbReference>
<evidence type="ECO:0000256" key="5">
    <source>
        <dbReference type="ARBA" id="ARBA00022723"/>
    </source>
</evidence>
<feature type="transmembrane region" description="Helical" evidence="12">
    <location>
        <begin position="893"/>
        <end position="914"/>
    </location>
</feature>
<accession>A0A8H6QX98</accession>
<protein>
    <recommendedName>
        <fullName evidence="14">Major facilitator superfamily (MFS) profile domain-containing protein</fullName>
    </recommendedName>
</protein>
<dbReference type="Gene3D" id="2.60.40.420">
    <property type="entry name" value="Cupredoxins - blue copper proteins"/>
    <property type="match status" value="3"/>
</dbReference>
<dbReference type="GO" id="GO:0005886">
    <property type="term" value="C:plasma membrane"/>
    <property type="evidence" value="ECO:0007669"/>
    <property type="project" value="TreeGrafter"/>
</dbReference>
<feature type="transmembrane region" description="Helical" evidence="12">
    <location>
        <begin position="998"/>
        <end position="1018"/>
    </location>
</feature>
<dbReference type="PROSITE" id="PS00080">
    <property type="entry name" value="MULTICOPPER_OXIDASE2"/>
    <property type="match status" value="1"/>
</dbReference>
<keyword evidence="8" id="KW-0560">Oxidoreductase</keyword>
<feature type="transmembrane region" description="Helical" evidence="12">
    <location>
        <begin position="706"/>
        <end position="725"/>
    </location>
</feature>
<dbReference type="CDD" id="cd17502">
    <property type="entry name" value="MFS_Azr1_MDR_like"/>
    <property type="match status" value="1"/>
</dbReference>
<dbReference type="GO" id="GO:0042440">
    <property type="term" value="P:pigment metabolic process"/>
    <property type="evidence" value="ECO:0007669"/>
    <property type="project" value="UniProtKB-ARBA"/>
</dbReference>
<evidence type="ECO:0000256" key="8">
    <source>
        <dbReference type="ARBA" id="ARBA00023002"/>
    </source>
</evidence>
<feature type="transmembrane region" description="Helical" evidence="12">
    <location>
        <begin position="971"/>
        <end position="991"/>
    </location>
</feature>
<keyword evidence="10 12" id="KW-0472">Membrane</keyword>
<keyword evidence="7 12" id="KW-1133">Transmembrane helix</keyword>
<gene>
    <name evidence="15" type="ORF">CNMCM7691_009864</name>
</gene>
<dbReference type="Pfam" id="PF07690">
    <property type="entry name" value="MFS_1"/>
    <property type="match status" value="1"/>
</dbReference>
<feature type="transmembrane region" description="Helical" evidence="12">
    <location>
        <begin position="767"/>
        <end position="787"/>
    </location>
</feature>
<proteinExistence type="inferred from homology"/>
<evidence type="ECO:0000256" key="7">
    <source>
        <dbReference type="ARBA" id="ARBA00022989"/>
    </source>
</evidence>
<evidence type="ECO:0000256" key="2">
    <source>
        <dbReference type="ARBA" id="ARBA00007520"/>
    </source>
</evidence>
<dbReference type="InterPro" id="IPR008972">
    <property type="entry name" value="Cupredoxin"/>
</dbReference>
<evidence type="ECO:0000256" key="4">
    <source>
        <dbReference type="ARBA" id="ARBA00022692"/>
    </source>
</evidence>
<dbReference type="InterPro" id="IPR011701">
    <property type="entry name" value="MFS"/>
</dbReference>
<sequence>MERRFTILLLFLSHVLTAFAAHVKRELTLTWEEGAPNGQSRHMIRTNGQFPSPTLIFDEGDDVEIVVHNHMHQNTTIHWHGILMQDTPWSDGVPGLSQTPIEPGESYVYRFTAYPPGQYWYHSHSRATLLDGLYGALFIRRKPGTPGPWAMISEDPVEIQAMERAANDPRIIMLSDWDYYNSSQYKEADANSHLQIFCVDSILINGKGSVYCPGHQWLIDKQIPFMLKSWPNDTITDKGCFPFVPSTEGPWLKDGNVSAIPPGLQEGCVPYTGPTEIIEVDARDRWVSINWIGGSTFKTLQPTIDEHEMWIYEVDGHYIEPRRADTFLIWAGERYSALVRLDKKPMDYSIRVPDGGYSQMITAFGILRYKNGDPDARRPPDRFGVTTISQPYFDYNAWPTRDGIVFLDKLDLPPWPPKVPFTGDGDAMHVLYLGKANSTWEFTLSGKKKYPSDRSAYQPLLYNVNSPEARDDDLIIRTRNGTWQDIILQVGHSPLWPVDFPHAVHKHANKFWRLGSGPGLWNYSSVAEAVADHPENFNLVNPPYRDTFLTEFTGTMWVVLRYQVTCPGAWLLHCHFEMHLDNGMAMAILDGVDKWPEVPDEYALGSHGFRVEEKSELQNTFFQQVIDRLVSQVSPWLLGAAIVASGIAVWAVVRLRRWRKERQAITINYSPLASGPMLCLFLAALDFTIATTAIPTIVSSFHSGRSYVWIGCAYQLASAASTPIWGKLADIWGRKAILLLAILIFAIGSIICAAATMMGMMLTGRSIQGAAAGGIVILVNICISDLFTERERGFYLGLTGVVWGLASGVGPLAGGAFSEYVSWRWNWWINLPCCGLSFVVLLFCLDRVRGRQAGVRTGLRQIDWFGTLAIAGLTTMSLLGLNIGGVYSSWRSAKVICLLVFGGFTLAAFVVYEAKIISEQKALIPTRILRRLSNNASLFVCFMHGFVNVSSWYFLPLYFQSSHSLTPLQSGLLLMPMTVIQAVTGFMAGFIIRRTGRYLPLIYLGMTLTTLAFSLFTLLSDKSAISAIIGLELLGGLGVGLVFQPPLIALQSFVHHDDVATATAFFGFIRSFSTSVSIVIGGVVFQNQMQSHQAMLQRLLPGEVAKDFAAQSAAANVALIQSLSDGEAQIVKAAYSQSLSRMWILYASFAAAGLLMSFGIQNQTLRTELVNDTSGSTASRSRASDNKA</sequence>
<dbReference type="Proteomes" id="UP000641853">
    <property type="component" value="Unassembled WGS sequence"/>
</dbReference>
<keyword evidence="6 13" id="KW-0732">Signal</keyword>
<evidence type="ECO:0000259" key="14">
    <source>
        <dbReference type="PROSITE" id="PS50850"/>
    </source>
</evidence>
<feature type="signal peptide" evidence="13">
    <location>
        <begin position="1"/>
        <end position="20"/>
    </location>
</feature>
<keyword evidence="5" id="KW-0479">Metal-binding</keyword>
<dbReference type="PANTHER" id="PTHR23501:SF102">
    <property type="entry name" value="DRUG TRANSPORTER, PUTATIVE (AFU_ORTHOLOGUE AFUA_3G08530)-RELATED"/>
    <property type="match status" value="1"/>
</dbReference>
<dbReference type="FunFam" id="2.60.40.420:FF:000036">
    <property type="entry name" value="L-ascorbate oxidase"/>
    <property type="match status" value="1"/>
</dbReference>
<dbReference type="CDD" id="cd13898">
    <property type="entry name" value="CuRO_3_Abr2_like"/>
    <property type="match status" value="1"/>
</dbReference>
<evidence type="ECO:0000256" key="6">
    <source>
        <dbReference type="ARBA" id="ARBA00022729"/>
    </source>
</evidence>
<feature type="chain" id="PRO_5034067820" description="Major facilitator superfamily (MFS) profile domain-containing protein" evidence="13">
    <location>
        <begin position="21"/>
        <end position="1188"/>
    </location>
</feature>
<evidence type="ECO:0000256" key="9">
    <source>
        <dbReference type="ARBA" id="ARBA00023008"/>
    </source>
</evidence>
<name>A0A8H6QX98_9EURO</name>
<feature type="transmembrane region" description="Helical" evidence="12">
    <location>
        <begin position="794"/>
        <end position="813"/>
    </location>
</feature>
<keyword evidence="16" id="KW-1185">Reference proteome</keyword>
<feature type="transmembrane region" description="Helical" evidence="12">
    <location>
        <begin position="633"/>
        <end position="653"/>
    </location>
</feature>
<feature type="domain" description="Major facilitator superfamily (MFS) profile" evidence="14">
    <location>
        <begin position="672"/>
        <end position="1165"/>
    </location>
</feature>
<organism evidence="15 16">
    <name type="scientific">Aspergillus felis</name>
    <dbReference type="NCBI Taxonomy" id="1287682"/>
    <lineage>
        <taxon>Eukaryota</taxon>
        <taxon>Fungi</taxon>
        <taxon>Dikarya</taxon>
        <taxon>Ascomycota</taxon>
        <taxon>Pezizomycotina</taxon>
        <taxon>Eurotiomycetes</taxon>
        <taxon>Eurotiomycetidae</taxon>
        <taxon>Eurotiales</taxon>
        <taxon>Aspergillaceae</taxon>
        <taxon>Aspergillus</taxon>
        <taxon>Aspergillus subgen. Fumigati</taxon>
    </lineage>
</organism>
<evidence type="ECO:0000256" key="3">
    <source>
        <dbReference type="ARBA" id="ARBA00010609"/>
    </source>
</evidence>
<evidence type="ECO:0000313" key="15">
    <source>
        <dbReference type="EMBL" id="KAF7180573.1"/>
    </source>
</evidence>
<dbReference type="InterPro" id="IPR020846">
    <property type="entry name" value="MFS_dom"/>
</dbReference>
<dbReference type="PROSITE" id="PS00079">
    <property type="entry name" value="MULTICOPPER_OXIDASE1"/>
    <property type="match status" value="2"/>
</dbReference>
<dbReference type="Gene3D" id="1.20.1720.10">
    <property type="entry name" value="Multidrug resistance protein D"/>
    <property type="match status" value="1"/>
</dbReference>
<feature type="transmembrane region" description="Helical" evidence="12">
    <location>
        <begin position="825"/>
        <end position="845"/>
    </location>
</feature>
<feature type="transmembrane region" description="Helical" evidence="12">
    <location>
        <begin position="674"/>
        <end position="694"/>
    </location>
</feature>
<dbReference type="InterPro" id="IPR011706">
    <property type="entry name" value="Cu-oxidase_C"/>
</dbReference>
<dbReference type="InterPro" id="IPR036259">
    <property type="entry name" value="MFS_trans_sf"/>
</dbReference>
<comment type="caution">
    <text evidence="15">The sequence shown here is derived from an EMBL/GenBank/DDBJ whole genome shotgun (WGS) entry which is preliminary data.</text>
</comment>
<keyword evidence="4 12" id="KW-0812">Transmembrane</keyword>
<comment type="similarity">
    <text evidence="3">Belongs to the multicopper oxidase family.</text>
</comment>